<dbReference type="Gene3D" id="2.40.30.10">
    <property type="entry name" value="Translation factors"/>
    <property type="match status" value="1"/>
</dbReference>
<dbReference type="SUPFAM" id="SSF160996">
    <property type="entry name" value="HI0933 insert domain-like"/>
    <property type="match status" value="1"/>
</dbReference>
<dbReference type="Proteomes" id="UP000017148">
    <property type="component" value="Unassembled WGS sequence"/>
</dbReference>
<evidence type="ECO:0000313" key="3">
    <source>
        <dbReference type="Proteomes" id="UP000017148"/>
    </source>
</evidence>
<dbReference type="STRING" id="1313304.CALK_0392"/>
<keyword evidence="3" id="KW-1185">Reference proteome</keyword>
<dbReference type="InterPro" id="IPR055178">
    <property type="entry name" value="RsdA/BaiN/AoA(So)-like_dom"/>
</dbReference>
<dbReference type="Gene3D" id="3.50.50.60">
    <property type="entry name" value="FAD/NAD(P)-binding domain"/>
    <property type="match status" value="1"/>
</dbReference>
<evidence type="ECO:0000313" key="2">
    <source>
        <dbReference type="EMBL" id="ERP38905.1"/>
    </source>
</evidence>
<dbReference type="AlphaFoldDB" id="U7D7H5"/>
<name>U7D7H5_9BACT</name>
<comment type="caution">
    <text evidence="2">The sequence shown here is derived from an EMBL/GenBank/DDBJ whole genome shotgun (WGS) entry which is preliminary data.</text>
</comment>
<dbReference type="InterPro" id="IPR036188">
    <property type="entry name" value="FAD/NAD-bd_sf"/>
</dbReference>
<dbReference type="InterPro" id="IPR023166">
    <property type="entry name" value="BaiN-like_dom_sf"/>
</dbReference>
<dbReference type="RefSeq" id="WP_022635933.1">
    <property type="nucleotide sequence ID" value="NZ_ASJR01000003.1"/>
</dbReference>
<accession>U7D7H5</accession>
<organism evidence="2 3">
    <name type="scientific">Chitinivibrio alkaliphilus ACht1</name>
    <dbReference type="NCBI Taxonomy" id="1313304"/>
    <lineage>
        <taxon>Bacteria</taxon>
        <taxon>Pseudomonadati</taxon>
        <taxon>Fibrobacterota</taxon>
        <taxon>Chitinivibrionia</taxon>
        <taxon>Chitinivibrionales</taxon>
        <taxon>Chitinivibrionaceae</taxon>
        <taxon>Chitinivibrio</taxon>
    </lineage>
</organism>
<gene>
    <name evidence="2" type="ORF">CALK_0392</name>
</gene>
<evidence type="ECO:0000259" key="1">
    <source>
        <dbReference type="Pfam" id="PF22780"/>
    </source>
</evidence>
<dbReference type="OrthoDB" id="9773233at2"/>
<reference evidence="2 3" key="1">
    <citation type="journal article" date="2013" name="Environ. Microbiol.">
        <title>Genome analysis of Chitinivibrio alkaliphilus gen. nov., sp. nov., a novel extremely haloalkaliphilic anaerobic chitinolytic bacterium from the candidate phylum Termite Group 3.</title>
        <authorList>
            <person name="Sorokin D.Y."/>
            <person name="Gumerov V.M."/>
            <person name="Rakitin A.L."/>
            <person name="Beletsky A.V."/>
            <person name="Damste J.S."/>
            <person name="Muyzer G."/>
            <person name="Mardanov A.V."/>
            <person name="Ravin N.V."/>
        </authorList>
    </citation>
    <scope>NUCLEOTIDE SEQUENCE [LARGE SCALE GENOMIC DNA]</scope>
    <source>
        <strain evidence="2 3">ACht1</strain>
    </source>
</reference>
<feature type="domain" description="RsdA/BaiN/AoA(So)-like insert" evidence="1">
    <location>
        <begin position="203"/>
        <end position="332"/>
    </location>
</feature>
<dbReference type="Gene3D" id="1.10.8.260">
    <property type="entry name" value="HI0933 insert domain-like"/>
    <property type="match status" value="1"/>
</dbReference>
<dbReference type="EMBL" id="ASJR01000003">
    <property type="protein sequence ID" value="ERP38905.1"/>
    <property type="molecule type" value="Genomic_DNA"/>
</dbReference>
<dbReference type="SUPFAM" id="SSF51905">
    <property type="entry name" value="FAD/NAD(P)-binding domain"/>
    <property type="match status" value="1"/>
</dbReference>
<proteinExistence type="predicted"/>
<dbReference type="eggNOG" id="COG2081">
    <property type="taxonomic scope" value="Bacteria"/>
</dbReference>
<sequence length="392" mass="42952">MIQTIVIGSGIYGYTAACAAKLRGDTVQLITQDLPKSHSYDEKGYLFGAWSRHAVGHDIISGKNHLQESLRTCSARTLRTLLAGMGVALTTNTAGQCSISGNTSQDMAEAFSSWADRLGVSVIHEPIKKIEYGIKEFVVQLERGKTEKSHRLIVATSPLEDNAPCTAFIRAMGHTLTAAPPLPRPLSTTQNLEKPCRVKGRIVLWSSTGKKITHTDGEILFSGTTIDGPAVRRITPFVHKEDDSLTIDFLPQLDEGEVKKALNREIEQGGHKTYAELLACFIPPALIPSCENHLHARGCTSSVPNLRKKERREILFTLKQFPCIPESTGPSREPSWVVDIHDRHEKTGESTRCEGLFFAGPCLGIQLHESIAVHVHIATAYTTGITPVSEDE</sequence>
<dbReference type="Pfam" id="PF22780">
    <property type="entry name" value="HI0933_like_1st"/>
    <property type="match status" value="1"/>
</dbReference>
<protein>
    <recommendedName>
        <fullName evidence="1">RsdA/BaiN/AoA(So)-like insert domain-containing protein</fullName>
    </recommendedName>
</protein>